<dbReference type="Pfam" id="PF04577">
    <property type="entry name" value="Glyco_transf_61"/>
    <property type="match status" value="1"/>
</dbReference>
<protein>
    <recommendedName>
        <fullName evidence="1">Glycosyltransferase 61 catalytic domain-containing protein</fullName>
    </recommendedName>
</protein>
<evidence type="ECO:0000313" key="2">
    <source>
        <dbReference type="EMBL" id="SFI72572.1"/>
    </source>
</evidence>
<feature type="domain" description="Glycosyltransferase 61 catalytic" evidence="1">
    <location>
        <begin position="187"/>
        <end position="357"/>
    </location>
</feature>
<organism evidence="2 3">
    <name type="scientific">Natronobacterium gregoryi</name>
    <dbReference type="NCBI Taxonomy" id="44930"/>
    <lineage>
        <taxon>Archaea</taxon>
        <taxon>Methanobacteriati</taxon>
        <taxon>Methanobacteriota</taxon>
        <taxon>Stenosarchaea group</taxon>
        <taxon>Halobacteria</taxon>
        <taxon>Halobacteriales</taxon>
        <taxon>Natrialbaceae</taxon>
        <taxon>Natronobacterium</taxon>
    </lineage>
</organism>
<dbReference type="OMA" id="PSRTECH"/>
<dbReference type="AlphaFoldDB" id="A0A1I3KJB5"/>
<gene>
    <name evidence="2" type="ORF">SAMN05443661_10488</name>
</gene>
<evidence type="ECO:0000313" key="3">
    <source>
        <dbReference type="Proteomes" id="UP000182829"/>
    </source>
</evidence>
<reference evidence="2 3" key="1">
    <citation type="submission" date="2016-10" db="EMBL/GenBank/DDBJ databases">
        <authorList>
            <person name="de Groot N.N."/>
        </authorList>
    </citation>
    <scope>NUCLEOTIDE SEQUENCE [LARGE SCALE GENOMIC DNA]</scope>
    <source>
        <strain evidence="2 3">SP2</strain>
    </source>
</reference>
<proteinExistence type="predicted"/>
<accession>A0A1I3KJB5</accession>
<dbReference type="EMBL" id="FORO01000004">
    <property type="protein sequence ID" value="SFI72572.1"/>
    <property type="molecule type" value="Genomic_DNA"/>
</dbReference>
<dbReference type="GO" id="GO:0016757">
    <property type="term" value="F:glycosyltransferase activity"/>
    <property type="evidence" value="ECO:0007669"/>
    <property type="project" value="InterPro"/>
</dbReference>
<dbReference type="Proteomes" id="UP000182829">
    <property type="component" value="Unassembled WGS sequence"/>
</dbReference>
<name>A0A1I3KJB5_9EURY</name>
<evidence type="ECO:0000259" key="1">
    <source>
        <dbReference type="Pfam" id="PF04577"/>
    </source>
</evidence>
<sequence>MSFGSLLLRANRKRRSDGTLSVLSEASTRIFESTVTRALVRRLLLDDQSVFEQPQLREVTSQHWESDPQNTFNPFQSKVQIPGKSRLETSGSFANNETYLPPEPFVAELPNATVLAPTGVALTEDSRFVKDIVAPHRSSNSRLEKLLARSLRYNGYRDIRNAVSGSDVSPDRCLSLATVLVPTWHNYYHWTLECLPRLLGVETYRKHTNETPTILLPSDPPSWMRESLELVDVDDLEIEEIRSEIIDVDRLVVPSYPSPSRTECHWLRNRIHDGLDDRELDGESHDRVYVTRRNATVRRVKDEQRLYSVFDKYDMQPYALEALTIAEQANLFAEAELVVSPHGAGLANLVYASSPTVLELFGDKEKTTFYRLAKLMGFEYHAMFCDHDKKDIVVDPDRLDDAIGSVLSGDRDPVIEGRRPGSE</sequence>
<dbReference type="InterPro" id="IPR049625">
    <property type="entry name" value="Glyco_transf_61_cat"/>
</dbReference>